<protein>
    <recommendedName>
        <fullName evidence="3">Ester cyclase</fullName>
    </recommendedName>
</protein>
<keyword evidence="2" id="KW-1185">Reference proteome</keyword>
<evidence type="ECO:0000313" key="2">
    <source>
        <dbReference type="Proteomes" id="UP001428817"/>
    </source>
</evidence>
<proteinExistence type="predicted"/>
<dbReference type="Pfam" id="PF07366">
    <property type="entry name" value="SnoaL"/>
    <property type="match status" value="1"/>
</dbReference>
<reference evidence="2" key="1">
    <citation type="journal article" date="2019" name="Int. J. Syst. Evol. Microbiol.">
        <title>The Global Catalogue of Microorganisms (GCM) 10K type strain sequencing project: providing services to taxonomists for standard genome sequencing and annotation.</title>
        <authorList>
            <consortium name="The Broad Institute Genomics Platform"/>
            <consortium name="The Broad Institute Genome Sequencing Center for Infectious Disease"/>
            <person name="Wu L."/>
            <person name="Ma J."/>
        </authorList>
    </citation>
    <scope>NUCLEOTIDE SEQUENCE [LARGE SCALE GENOMIC DNA]</scope>
    <source>
        <strain evidence="2">JCM 18303</strain>
    </source>
</reference>
<comment type="caution">
    <text evidence="1">The sequence shown here is derived from an EMBL/GenBank/DDBJ whole genome shotgun (WGS) entry which is preliminary data.</text>
</comment>
<evidence type="ECO:0008006" key="3">
    <source>
        <dbReference type="Google" id="ProtNLM"/>
    </source>
</evidence>
<dbReference type="Proteomes" id="UP001428817">
    <property type="component" value="Unassembled WGS sequence"/>
</dbReference>
<dbReference type="EMBL" id="BAABJP010000010">
    <property type="protein sequence ID" value="GAA5155343.1"/>
    <property type="molecule type" value="Genomic_DNA"/>
</dbReference>
<dbReference type="InterPro" id="IPR032710">
    <property type="entry name" value="NTF2-like_dom_sf"/>
</dbReference>
<dbReference type="SUPFAM" id="SSF54427">
    <property type="entry name" value="NTF2-like"/>
    <property type="match status" value="1"/>
</dbReference>
<dbReference type="RefSeq" id="WP_345702847.1">
    <property type="nucleotide sequence ID" value="NZ_BAABJP010000010.1"/>
</dbReference>
<accession>A0ABP9Q0W6</accession>
<dbReference type="InterPro" id="IPR009959">
    <property type="entry name" value="Cyclase_SnoaL-like"/>
</dbReference>
<name>A0ABP9Q0W6_9PSEU</name>
<evidence type="ECO:0000313" key="1">
    <source>
        <dbReference type="EMBL" id="GAA5155343.1"/>
    </source>
</evidence>
<sequence>MTDAKAVCARSMEIMANGTPADFAEVIHPDAYNRESVDEPPASRGRGPDAFYATALWLRATFSDMRWEVHEAAQDGDLVALHTTMYGRQTGPFVPYDENGRPARAFAPTGRRFAVRHTHWFRVADGKVIEHWANRDDMGMALALGWLPPSPPHLLRSLLALRRARRMS</sequence>
<dbReference type="Gene3D" id="3.10.450.50">
    <property type="match status" value="1"/>
</dbReference>
<gene>
    <name evidence="1" type="ORF">GCM10023321_28510</name>
</gene>
<organism evidence="1 2">
    <name type="scientific">Pseudonocardia eucalypti</name>
    <dbReference type="NCBI Taxonomy" id="648755"/>
    <lineage>
        <taxon>Bacteria</taxon>
        <taxon>Bacillati</taxon>
        <taxon>Actinomycetota</taxon>
        <taxon>Actinomycetes</taxon>
        <taxon>Pseudonocardiales</taxon>
        <taxon>Pseudonocardiaceae</taxon>
        <taxon>Pseudonocardia</taxon>
    </lineage>
</organism>